<accession>A0AAN9YQS0</accession>
<dbReference type="PANTHER" id="PTHR17920">
    <property type="entry name" value="TRANSMEMBRANE AND COILED-COIL DOMAIN-CONTAINING PROTEIN 4 TMCO4"/>
    <property type="match status" value="1"/>
</dbReference>
<proteinExistence type="inferred from homology"/>
<dbReference type="EMBL" id="JAKJXP020000025">
    <property type="protein sequence ID" value="KAK7753861.1"/>
    <property type="molecule type" value="Genomic_DNA"/>
</dbReference>
<dbReference type="PANTHER" id="PTHR17920:SF22">
    <property type="entry name" value="DUF726 DOMAIN PROTEIN (AFU_ORTHOLOGUE AFUA_2G12860)"/>
    <property type="match status" value="1"/>
</dbReference>
<feature type="compositionally biased region" description="Polar residues" evidence="6">
    <location>
        <begin position="728"/>
        <end position="744"/>
    </location>
</feature>
<keyword evidence="3" id="KW-0812">Transmembrane</keyword>
<dbReference type="GO" id="GO:0016020">
    <property type="term" value="C:membrane"/>
    <property type="evidence" value="ECO:0007669"/>
    <property type="project" value="UniProtKB-SubCell"/>
</dbReference>
<evidence type="ECO:0000256" key="6">
    <source>
        <dbReference type="SAM" id="MobiDB-lite"/>
    </source>
</evidence>
<evidence type="ECO:0000256" key="3">
    <source>
        <dbReference type="ARBA" id="ARBA00022692"/>
    </source>
</evidence>
<sequence>MSLSSSPGSSADEGSETMGRNSGRNAPPRRVELDMSAIMSMDQKNSLQNLVTSITDEMQNNLRNSFETLSAAHDPFETGINTPMPVYSMIPNPRSAKYQHLYGSKDNGTETDQGTQLVPPAPILPPGQPLLTIPKSVEEASQFSGKSVDDILSSSVAELKKEVLAYFGKWRANVLRRIGDMIIKGGGTGGIPAGQGPQQAPGAAKRPHKFLPTKAATKSSGPDPITVASNEALVDLYPAMPSNLSNLPKEKRAIILHSVMLLLLGLEHYSAYSRCLLLHLANSLKVPAHVLGQDEARVAGGLSQIVKGVTAEEITQRRAEEAKSSRRWRAGLNSANTTGNGNTATLAAPLVAAGIGSVFGGFFGLGPATTAALLGNTAESIVTVGSLFGLYGGRPGGKTMESFAKEIQDFALLPLHGSTKAEVFDPKDVPSEDRGLRVVIGINGWLTEESESVTAPWKFLGSQNEVYALRLEVEAMEKMGSSLQTVVKSAAWTSAKKEIASREGNEYPSIPSDQQLKGFPVFASLNQAVWPGGLLKVSKIAENPWCVGMVRAEKAGLVLAEALINKVQGERGVTLIGYSLGARVIYACLMALAEKRAFGLVENAVIIGGPCPSETRVWAAMSSAVAGRLVNVYSKSDYLLGFLYRSSSWHYGVAGLQKVQGVAGIENLDVSGIVKSHDDYRYLTGTILKQLSWEDISHTHIAKDEAALAQLVAQRDKLEQERHEASELATQTAQMHRVSLNQNVPARKVEEPQKNKENRRPTGRKTGRGRSNK</sequence>
<evidence type="ECO:0000256" key="4">
    <source>
        <dbReference type="ARBA" id="ARBA00022989"/>
    </source>
</evidence>
<keyword evidence="4" id="KW-1133">Transmembrane helix</keyword>
<feature type="compositionally biased region" description="Low complexity" evidence="6">
    <location>
        <begin position="1"/>
        <end position="12"/>
    </location>
</feature>
<keyword evidence="5" id="KW-0472">Membrane</keyword>
<feature type="region of interest" description="Disordered" evidence="6">
    <location>
        <begin position="1"/>
        <end position="29"/>
    </location>
</feature>
<gene>
    <name evidence="7" type="ORF">SLS62_004227</name>
</gene>
<dbReference type="AlphaFoldDB" id="A0AAN9YQS0"/>
<dbReference type="Proteomes" id="UP001320420">
    <property type="component" value="Unassembled WGS sequence"/>
</dbReference>
<dbReference type="Pfam" id="PF05277">
    <property type="entry name" value="DUF726"/>
    <property type="match status" value="1"/>
</dbReference>
<evidence type="ECO:0008006" key="9">
    <source>
        <dbReference type="Google" id="ProtNLM"/>
    </source>
</evidence>
<evidence type="ECO:0000313" key="8">
    <source>
        <dbReference type="Proteomes" id="UP001320420"/>
    </source>
</evidence>
<protein>
    <recommendedName>
        <fullName evidence="9">Transmembrane and coiled-coil domain-containing protein 4</fullName>
    </recommendedName>
</protein>
<dbReference type="InterPro" id="IPR029058">
    <property type="entry name" value="AB_hydrolase_fold"/>
</dbReference>
<dbReference type="SUPFAM" id="SSF53474">
    <property type="entry name" value="alpha/beta-Hydrolases"/>
    <property type="match status" value="1"/>
</dbReference>
<comment type="subcellular location">
    <subcellularLocation>
        <location evidence="1">Membrane</location>
        <topology evidence="1">Multi-pass membrane protein</topology>
    </subcellularLocation>
</comment>
<evidence type="ECO:0000256" key="5">
    <source>
        <dbReference type="ARBA" id="ARBA00023136"/>
    </source>
</evidence>
<reference evidence="7 8" key="1">
    <citation type="submission" date="2024-02" db="EMBL/GenBank/DDBJ databases">
        <title>De novo assembly and annotation of 12 fungi associated with fruit tree decline syndrome in Ontario, Canada.</title>
        <authorList>
            <person name="Sulman M."/>
            <person name="Ellouze W."/>
            <person name="Ilyukhin E."/>
        </authorList>
    </citation>
    <scope>NUCLEOTIDE SEQUENCE [LARGE SCALE GENOMIC DNA]</scope>
    <source>
        <strain evidence="7 8">M11/M66-122</strain>
    </source>
</reference>
<comment type="caution">
    <text evidence="7">The sequence shown here is derived from an EMBL/GenBank/DDBJ whole genome shotgun (WGS) entry which is preliminary data.</text>
</comment>
<evidence type="ECO:0000313" key="7">
    <source>
        <dbReference type="EMBL" id="KAK7753861.1"/>
    </source>
</evidence>
<feature type="compositionally biased region" description="Basic and acidic residues" evidence="6">
    <location>
        <begin position="747"/>
        <end position="760"/>
    </location>
</feature>
<organism evidence="7 8">
    <name type="scientific">Diatrype stigma</name>
    <dbReference type="NCBI Taxonomy" id="117547"/>
    <lineage>
        <taxon>Eukaryota</taxon>
        <taxon>Fungi</taxon>
        <taxon>Dikarya</taxon>
        <taxon>Ascomycota</taxon>
        <taxon>Pezizomycotina</taxon>
        <taxon>Sordariomycetes</taxon>
        <taxon>Xylariomycetidae</taxon>
        <taxon>Xylariales</taxon>
        <taxon>Diatrypaceae</taxon>
        <taxon>Diatrype</taxon>
    </lineage>
</organism>
<comment type="similarity">
    <text evidence="2">Belongs to the TMCO4 family.</text>
</comment>
<feature type="region of interest" description="Disordered" evidence="6">
    <location>
        <begin position="722"/>
        <end position="773"/>
    </location>
</feature>
<dbReference type="InterPro" id="IPR007941">
    <property type="entry name" value="DUF726"/>
</dbReference>
<evidence type="ECO:0000256" key="2">
    <source>
        <dbReference type="ARBA" id="ARBA00009824"/>
    </source>
</evidence>
<feature type="compositionally biased region" description="Basic residues" evidence="6">
    <location>
        <begin position="761"/>
        <end position="773"/>
    </location>
</feature>
<keyword evidence="8" id="KW-1185">Reference proteome</keyword>
<name>A0AAN9YQS0_9PEZI</name>
<evidence type="ECO:0000256" key="1">
    <source>
        <dbReference type="ARBA" id="ARBA00004141"/>
    </source>
</evidence>